<dbReference type="GO" id="GO:0003677">
    <property type="term" value="F:DNA binding"/>
    <property type="evidence" value="ECO:0007669"/>
    <property type="project" value="UniProtKB-UniRule"/>
</dbReference>
<evidence type="ECO:0000256" key="1">
    <source>
        <dbReference type="ARBA" id="ARBA00022491"/>
    </source>
</evidence>
<dbReference type="Pfam" id="PF00440">
    <property type="entry name" value="TetR_N"/>
    <property type="match status" value="1"/>
</dbReference>
<protein>
    <submittedName>
        <fullName evidence="5">Transcriptional regulator</fullName>
    </submittedName>
</protein>
<feature type="DNA-binding region" description="H-T-H motif" evidence="3">
    <location>
        <begin position="21"/>
        <end position="40"/>
    </location>
</feature>
<dbReference type="Gene3D" id="1.10.357.10">
    <property type="entry name" value="Tetracycline Repressor, domain 2"/>
    <property type="match status" value="1"/>
</dbReference>
<dbReference type="InterPro" id="IPR009057">
    <property type="entry name" value="Homeodomain-like_sf"/>
</dbReference>
<comment type="caution">
    <text evidence="5">The sequence shown here is derived from an EMBL/GenBank/DDBJ whole genome shotgun (WGS) entry which is preliminary data.</text>
</comment>
<dbReference type="PROSITE" id="PS01081">
    <property type="entry name" value="HTH_TETR_1"/>
    <property type="match status" value="1"/>
</dbReference>
<dbReference type="InterPro" id="IPR001647">
    <property type="entry name" value="HTH_TetR"/>
</dbReference>
<name>A0A1E7DNG1_9BACI</name>
<keyword evidence="1" id="KW-0678">Repressor</keyword>
<reference evidence="5 6" key="1">
    <citation type="submission" date="2016-06" db="EMBL/GenBank/DDBJ databases">
        <title>Domibacillus iocasae genome sequencing.</title>
        <authorList>
            <person name="Verma A."/>
            <person name="Pal Y."/>
            <person name="Ojha A.K."/>
            <person name="Krishnamurthi S."/>
        </authorList>
    </citation>
    <scope>NUCLEOTIDE SEQUENCE [LARGE SCALE GENOMIC DNA]</scope>
    <source>
        <strain evidence="5 6">DSM 29979</strain>
    </source>
</reference>
<organism evidence="5 6">
    <name type="scientific">Domibacillus iocasae</name>
    <dbReference type="NCBI Taxonomy" id="1714016"/>
    <lineage>
        <taxon>Bacteria</taxon>
        <taxon>Bacillati</taxon>
        <taxon>Bacillota</taxon>
        <taxon>Bacilli</taxon>
        <taxon>Bacillales</taxon>
        <taxon>Bacillaceae</taxon>
        <taxon>Domibacillus</taxon>
    </lineage>
</organism>
<gene>
    <name evidence="5" type="ORF">BA724_10145</name>
</gene>
<dbReference type="EMBL" id="MAMP01000022">
    <property type="protein sequence ID" value="OES44616.1"/>
    <property type="molecule type" value="Genomic_DNA"/>
</dbReference>
<dbReference type="STRING" id="1714016.BA724_10145"/>
<keyword evidence="2 3" id="KW-0238">DNA-binding</keyword>
<dbReference type="PROSITE" id="PS50977">
    <property type="entry name" value="HTH_TETR_2"/>
    <property type="match status" value="1"/>
</dbReference>
<dbReference type="SUPFAM" id="SSF46689">
    <property type="entry name" value="Homeodomain-like"/>
    <property type="match status" value="1"/>
</dbReference>
<dbReference type="Proteomes" id="UP000095658">
    <property type="component" value="Unassembled WGS sequence"/>
</dbReference>
<evidence type="ECO:0000256" key="3">
    <source>
        <dbReference type="PROSITE-ProRule" id="PRU00335"/>
    </source>
</evidence>
<dbReference type="PANTHER" id="PTHR43479">
    <property type="entry name" value="ACREF/ENVCD OPERON REPRESSOR-RELATED"/>
    <property type="match status" value="1"/>
</dbReference>
<sequence length="184" mass="21321">MKNRIMNAFIEEILDKSMKFTMDDLARRLGISKRTLYEHFPSKVAILDAIIDSSLTAFDERTDAILANPDLTLLDKIKQTITVAPTFTEFYDLRILEQMKRHYPAQWEKMNTALNQWDDLRMLIEQAIDEGLIAETNVPLIMKLIIDATNTTLDRRFFQDNSITVQEALHSIVDIILYGLVKKN</sequence>
<keyword evidence="6" id="KW-1185">Reference proteome</keyword>
<dbReference type="InterPro" id="IPR050624">
    <property type="entry name" value="HTH-type_Tx_Regulator"/>
</dbReference>
<dbReference type="PANTHER" id="PTHR43479:SF11">
    <property type="entry name" value="ACREF_ENVCD OPERON REPRESSOR-RELATED"/>
    <property type="match status" value="1"/>
</dbReference>
<dbReference type="InterPro" id="IPR023772">
    <property type="entry name" value="DNA-bd_HTH_TetR-type_CS"/>
</dbReference>
<accession>A0A1E7DNG1</accession>
<dbReference type="SUPFAM" id="SSF48498">
    <property type="entry name" value="Tetracyclin repressor-like, C-terminal domain"/>
    <property type="match status" value="1"/>
</dbReference>
<dbReference type="Gene3D" id="1.10.10.60">
    <property type="entry name" value="Homeodomain-like"/>
    <property type="match status" value="1"/>
</dbReference>
<dbReference type="RefSeq" id="WP_069939206.1">
    <property type="nucleotide sequence ID" value="NZ_MAMP01000022.1"/>
</dbReference>
<evidence type="ECO:0000256" key="2">
    <source>
        <dbReference type="ARBA" id="ARBA00023125"/>
    </source>
</evidence>
<evidence type="ECO:0000313" key="5">
    <source>
        <dbReference type="EMBL" id="OES44616.1"/>
    </source>
</evidence>
<evidence type="ECO:0000313" key="6">
    <source>
        <dbReference type="Proteomes" id="UP000095658"/>
    </source>
</evidence>
<dbReference type="OrthoDB" id="9812134at2"/>
<dbReference type="AlphaFoldDB" id="A0A1E7DNG1"/>
<proteinExistence type="predicted"/>
<dbReference type="InterPro" id="IPR036271">
    <property type="entry name" value="Tet_transcr_reg_TetR-rel_C_sf"/>
</dbReference>
<feature type="domain" description="HTH tetR-type" evidence="4">
    <location>
        <begin position="1"/>
        <end position="58"/>
    </location>
</feature>
<evidence type="ECO:0000259" key="4">
    <source>
        <dbReference type="PROSITE" id="PS50977"/>
    </source>
</evidence>